<dbReference type="PANTHER" id="PTHR43316:SF3">
    <property type="entry name" value="HALOACID DEHALOGENASE, TYPE II (AFU_ORTHOLOGUE AFUA_2G07750)-RELATED"/>
    <property type="match status" value="1"/>
</dbReference>
<dbReference type="CDD" id="cd02588">
    <property type="entry name" value="HAD_L2-DEX"/>
    <property type="match status" value="1"/>
</dbReference>
<dbReference type="AlphaFoldDB" id="A0A1X0A462"/>
<dbReference type="NCBIfam" id="TIGR01428">
    <property type="entry name" value="HAD_type_II"/>
    <property type="match status" value="1"/>
</dbReference>
<organism evidence="3 4">
    <name type="scientific">Mycobacterium angelicum</name>
    <dbReference type="NCBI Taxonomy" id="470074"/>
    <lineage>
        <taxon>Bacteria</taxon>
        <taxon>Bacillati</taxon>
        <taxon>Actinomycetota</taxon>
        <taxon>Actinomycetes</taxon>
        <taxon>Mycobacteriales</taxon>
        <taxon>Mycobacteriaceae</taxon>
        <taxon>Mycobacterium</taxon>
    </lineage>
</organism>
<comment type="similarity">
    <text evidence="1">Belongs to the HAD-like hydrolase superfamily. S-2-haloalkanoic acid dehalogenase family.</text>
</comment>
<dbReference type="SUPFAM" id="SSF56784">
    <property type="entry name" value="HAD-like"/>
    <property type="match status" value="1"/>
</dbReference>
<accession>A0A1X0A462</accession>
<reference evidence="3 4" key="1">
    <citation type="submission" date="2017-02" db="EMBL/GenBank/DDBJ databases">
        <title>The new phylogeny of genus Mycobacterium.</title>
        <authorList>
            <person name="Tortoli E."/>
            <person name="Trovato A."/>
            <person name="Cirillo D.M."/>
        </authorList>
    </citation>
    <scope>NUCLEOTIDE SEQUENCE [LARGE SCALE GENOMIC DNA]</scope>
    <source>
        <strain evidence="3 4">DSM 45057</strain>
    </source>
</reference>
<keyword evidence="2" id="KW-0378">Hydrolase</keyword>
<dbReference type="GO" id="GO:0019120">
    <property type="term" value="F:hydrolase activity, acting on acid halide bonds, in C-halide compounds"/>
    <property type="evidence" value="ECO:0007669"/>
    <property type="project" value="InterPro"/>
</dbReference>
<evidence type="ECO:0000256" key="1">
    <source>
        <dbReference type="ARBA" id="ARBA00008106"/>
    </source>
</evidence>
<dbReference type="Gene3D" id="1.10.150.240">
    <property type="entry name" value="Putative phosphatase, domain 2"/>
    <property type="match status" value="1"/>
</dbReference>
<evidence type="ECO:0000313" key="3">
    <source>
        <dbReference type="EMBL" id="ORA24658.1"/>
    </source>
</evidence>
<evidence type="ECO:0000256" key="2">
    <source>
        <dbReference type="ARBA" id="ARBA00022801"/>
    </source>
</evidence>
<name>A0A1X0A462_MYCAN</name>
<sequence>MPPSVVVFDVNETLLDIGSIAPLFADLFGSEGVLREWFGQLITYSMTVTLTGEYVDFSTLGQGVLRMVADIHGVDITENDAASLKSAMLTMPAHPDVAAGLTELRANGFRLVTLTNSPPSEGASPLENAGLAGFFEQQLTVDFCRAFKPAPAVYRHVCEVLDVAPGDCMMVAAHVWDLLGAQHVGFSSALITRPGNRPLPVGDQPTLVARDLRELAGKLASRPR</sequence>
<dbReference type="InterPro" id="IPR051540">
    <property type="entry name" value="S-2-haloacid_dehalogenase"/>
</dbReference>
<dbReference type="Pfam" id="PF00702">
    <property type="entry name" value="Hydrolase"/>
    <property type="match status" value="1"/>
</dbReference>
<dbReference type="PANTHER" id="PTHR43316">
    <property type="entry name" value="HYDROLASE, HALOACID DELAHOGENASE-RELATED"/>
    <property type="match status" value="1"/>
</dbReference>
<dbReference type="Gene3D" id="3.40.50.1000">
    <property type="entry name" value="HAD superfamily/HAD-like"/>
    <property type="match status" value="1"/>
</dbReference>
<dbReference type="InterPro" id="IPR023214">
    <property type="entry name" value="HAD_sf"/>
</dbReference>
<dbReference type="SFLD" id="SFLDS00003">
    <property type="entry name" value="Haloacid_Dehalogenase"/>
    <property type="match status" value="1"/>
</dbReference>
<dbReference type="Proteomes" id="UP000192284">
    <property type="component" value="Unassembled WGS sequence"/>
</dbReference>
<dbReference type="SFLD" id="SFLDG01129">
    <property type="entry name" value="C1.5:_HAD__Beta-PGM__Phosphata"/>
    <property type="match status" value="1"/>
</dbReference>
<dbReference type="OrthoDB" id="3774052at2"/>
<dbReference type="NCBIfam" id="TIGR01493">
    <property type="entry name" value="HAD-SF-IA-v2"/>
    <property type="match status" value="1"/>
</dbReference>
<gene>
    <name evidence="3" type="ORF">BST12_04005</name>
</gene>
<keyword evidence="4" id="KW-1185">Reference proteome</keyword>
<dbReference type="InterPro" id="IPR023198">
    <property type="entry name" value="PGP-like_dom2"/>
</dbReference>
<dbReference type="InterPro" id="IPR036412">
    <property type="entry name" value="HAD-like_sf"/>
</dbReference>
<dbReference type="EMBL" id="MVHE01000004">
    <property type="protein sequence ID" value="ORA24658.1"/>
    <property type="molecule type" value="Genomic_DNA"/>
</dbReference>
<evidence type="ECO:0000313" key="4">
    <source>
        <dbReference type="Proteomes" id="UP000192284"/>
    </source>
</evidence>
<dbReference type="PRINTS" id="PR00413">
    <property type="entry name" value="HADHALOGNASE"/>
</dbReference>
<dbReference type="InterPro" id="IPR006328">
    <property type="entry name" value="2-HAD"/>
</dbReference>
<comment type="caution">
    <text evidence="3">The sequence shown here is derived from an EMBL/GenBank/DDBJ whole genome shotgun (WGS) entry which is preliminary data.</text>
</comment>
<protein>
    <submittedName>
        <fullName evidence="3">Haloacid dehalogenase, type II</fullName>
    </submittedName>
</protein>
<proteinExistence type="inferred from homology"/>
<dbReference type="InterPro" id="IPR006439">
    <property type="entry name" value="HAD-SF_hydro_IA"/>
</dbReference>